<keyword evidence="3" id="KW-1185">Reference proteome</keyword>
<proteinExistence type="predicted"/>
<dbReference type="Proteomes" id="UP000305709">
    <property type="component" value="Unassembled WGS sequence"/>
</dbReference>
<feature type="region of interest" description="Disordered" evidence="1">
    <location>
        <begin position="44"/>
        <end position="69"/>
    </location>
</feature>
<sequence length="69" mass="7348">MTKRARRYGTAIGAITHPDTGQVEALIYQWDNGDTSLVEAMPGPLGQETCQSGEPARAVPGPGRPEPRS</sequence>
<protein>
    <submittedName>
        <fullName evidence="2">Uncharacterized protein</fullName>
    </submittedName>
</protein>
<gene>
    <name evidence="2" type="ORF">FHG71_16590</name>
</gene>
<evidence type="ECO:0000256" key="1">
    <source>
        <dbReference type="SAM" id="MobiDB-lite"/>
    </source>
</evidence>
<dbReference type="EMBL" id="VDFV01000033">
    <property type="protein sequence ID" value="TNC66403.1"/>
    <property type="molecule type" value="Genomic_DNA"/>
</dbReference>
<dbReference type="AlphaFoldDB" id="A0A5C4NAY5"/>
<name>A0A5C4NAY5_9RHOB</name>
<comment type="caution">
    <text evidence="2">The sequence shown here is derived from an EMBL/GenBank/DDBJ whole genome shotgun (WGS) entry which is preliminary data.</text>
</comment>
<reference evidence="2 3" key="1">
    <citation type="submission" date="2019-06" db="EMBL/GenBank/DDBJ databases">
        <authorList>
            <person name="Jiang L."/>
        </authorList>
    </citation>
    <scope>NUCLEOTIDE SEQUENCE [LARGE SCALE GENOMIC DNA]</scope>
    <source>
        <strain evidence="2 3">YIM 48858</strain>
    </source>
</reference>
<dbReference type="OrthoDB" id="7864649at2"/>
<organism evidence="2 3">
    <name type="scientific">Rubellimicrobium roseum</name>
    <dbReference type="NCBI Taxonomy" id="687525"/>
    <lineage>
        <taxon>Bacteria</taxon>
        <taxon>Pseudomonadati</taxon>
        <taxon>Pseudomonadota</taxon>
        <taxon>Alphaproteobacteria</taxon>
        <taxon>Rhodobacterales</taxon>
        <taxon>Roseobacteraceae</taxon>
        <taxon>Rubellimicrobium</taxon>
    </lineage>
</organism>
<evidence type="ECO:0000313" key="2">
    <source>
        <dbReference type="EMBL" id="TNC66403.1"/>
    </source>
</evidence>
<dbReference type="RefSeq" id="WP_139082819.1">
    <property type="nucleotide sequence ID" value="NZ_VDFV01000033.1"/>
</dbReference>
<evidence type="ECO:0000313" key="3">
    <source>
        <dbReference type="Proteomes" id="UP000305709"/>
    </source>
</evidence>
<accession>A0A5C4NAY5</accession>